<sequence>MNGSFMTSGEVNDSFMTCGRWPMWLLGLVFWSWTHPTPH</sequence>
<organism evidence="1 2">
    <name type="scientific">Amycolatopsis lexingtonensis</name>
    <dbReference type="NCBI Taxonomy" id="218822"/>
    <lineage>
        <taxon>Bacteria</taxon>
        <taxon>Bacillati</taxon>
        <taxon>Actinomycetota</taxon>
        <taxon>Actinomycetes</taxon>
        <taxon>Pseudonocardiales</taxon>
        <taxon>Pseudonocardiaceae</taxon>
        <taxon>Amycolatopsis</taxon>
    </lineage>
</organism>
<keyword evidence="2" id="KW-1185">Reference proteome</keyword>
<protein>
    <submittedName>
        <fullName evidence="1">Uncharacterized protein</fullName>
    </submittedName>
</protein>
<dbReference type="EMBL" id="JADBEG010000001">
    <property type="protein sequence ID" value="MBE1497881.1"/>
    <property type="molecule type" value="Genomic_DNA"/>
</dbReference>
<gene>
    <name evidence="1" type="ORF">H4696_004981</name>
</gene>
<dbReference type="Proteomes" id="UP000631670">
    <property type="component" value="Unassembled WGS sequence"/>
</dbReference>
<evidence type="ECO:0000313" key="2">
    <source>
        <dbReference type="Proteomes" id="UP000631670"/>
    </source>
</evidence>
<proteinExistence type="predicted"/>
<name>A0ABR9I3U4_9PSEU</name>
<accession>A0ABR9I3U4</accession>
<reference evidence="1 2" key="1">
    <citation type="submission" date="2020-10" db="EMBL/GenBank/DDBJ databases">
        <title>Sequencing the genomes of 1000 actinobacteria strains.</title>
        <authorList>
            <person name="Klenk H.-P."/>
        </authorList>
    </citation>
    <scope>NUCLEOTIDE SEQUENCE [LARGE SCALE GENOMIC DNA]</scope>
    <source>
        <strain evidence="1 2">DSM 44653</strain>
    </source>
</reference>
<evidence type="ECO:0000313" key="1">
    <source>
        <dbReference type="EMBL" id="MBE1497881.1"/>
    </source>
</evidence>
<comment type="caution">
    <text evidence="1">The sequence shown here is derived from an EMBL/GenBank/DDBJ whole genome shotgun (WGS) entry which is preliminary data.</text>
</comment>